<evidence type="ECO:0000313" key="1">
    <source>
        <dbReference type="EMBL" id="JAQ02833.1"/>
    </source>
</evidence>
<dbReference type="EMBL" id="GDHC01015796">
    <property type="protein sequence ID" value="JAQ02833.1"/>
    <property type="molecule type" value="Transcribed_RNA"/>
</dbReference>
<sequence length="101" mass="10280">DVSLAASAGGSATAAVPKATPVAIENPQVVVTEAAPAVNVNPPTAPALGLDTILSFLRKFDLEKALPVIQRVAMALAQAKTATDLFGVFLTHGQEVLSLFG</sequence>
<gene>
    <name evidence="1" type="ORF">g.27175</name>
</gene>
<accession>A0A146L2X8</accession>
<protein>
    <submittedName>
        <fullName evidence="1">Uncharacterized protein</fullName>
    </submittedName>
</protein>
<name>A0A146L2X8_LYGHE</name>
<organism evidence="1">
    <name type="scientific">Lygus hesperus</name>
    <name type="common">Western plant bug</name>
    <dbReference type="NCBI Taxonomy" id="30085"/>
    <lineage>
        <taxon>Eukaryota</taxon>
        <taxon>Metazoa</taxon>
        <taxon>Ecdysozoa</taxon>
        <taxon>Arthropoda</taxon>
        <taxon>Hexapoda</taxon>
        <taxon>Insecta</taxon>
        <taxon>Pterygota</taxon>
        <taxon>Neoptera</taxon>
        <taxon>Paraneoptera</taxon>
        <taxon>Hemiptera</taxon>
        <taxon>Heteroptera</taxon>
        <taxon>Panheteroptera</taxon>
        <taxon>Cimicomorpha</taxon>
        <taxon>Miridae</taxon>
        <taxon>Mirini</taxon>
        <taxon>Lygus</taxon>
    </lineage>
</organism>
<proteinExistence type="predicted"/>
<reference evidence="1" key="1">
    <citation type="journal article" date="2016" name="Gigascience">
        <title>De novo construction of an expanded transcriptome assembly for the western tarnished plant bug, Lygus hesperus.</title>
        <authorList>
            <person name="Tassone E.E."/>
            <person name="Geib S.M."/>
            <person name="Hall B."/>
            <person name="Fabrick J.A."/>
            <person name="Brent C.S."/>
            <person name="Hull J.J."/>
        </authorList>
    </citation>
    <scope>NUCLEOTIDE SEQUENCE</scope>
</reference>
<dbReference type="AlphaFoldDB" id="A0A146L2X8"/>
<feature type="non-terminal residue" evidence="1">
    <location>
        <position position="1"/>
    </location>
</feature>